<gene>
    <name evidence="2" type="ORF">ACFO5U_05275</name>
</gene>
<evidence type="ECO:0000313" key="3">
    <source>
        <dbReference type="Proteomes" id="UP001595932"/>
    </source>
</evidence>
<dbReference type="RefSeq" id="WP_377277326.1">
    <property type="nucleotide sequence ID" value="NZ_JBHSGL010000005.1"/>
</dbReference>
<protein>
    <submittedName>
        <fullName evidence="2">Uncharacterized protein</fullName>
    </submittedName>
</protein>
<accession>A0ABV9MAQ2</accession>
<evidence type="ECO:0000313" key="2">
    <source>
        <dbReference type="EMBL" id="MFC4712253.1"/>
    </source>
</evidence>
<feature type="compositionally biased region" description="Basic residues" evidence="1">
    <location>
        <begin position="47"/>
        <end position="59"/>
    </location>
</feature>
<reference evidence="3" key="1">
    <citation type="journal article" date="2019" name="Int. J. Syst. Evol. Microbiol.">
        <title>The Global Catalogue of Microorganisms (GCM) 10K type strain sequencing project: providing services to taxonomists for standard genome sequencing and annotation.</title>
        <authorList>
            <consortium name="The Broad Institute Genomics Platform"/>
            <consortium name="The Broad Institute Genome Sequencing Center for Infectious Disease"/>
            <person name="Wu L."/>
            <person name="Ma J."/>
        </authorList>
    </citation>
    <scope>NUCLEOTIDE SEQUENCE [LARGE SCALE GENOMIC DNA]</scope>
    <source>
        <strain evidence="3">CGMCC 1.12151</strain>
    </source>
</reference>
<comment type="caution">
    <text evidence="2">The sequence shown here is derived from an EMBL/GenBank/DDBJ whole genome shotgun (WGS) entry which is preliminary data.</text>
</comment>
<organism evidence="2 3">
    <name type="scientific">Planococcus dechangensis</name>
    <dbReference type="NCBI Taxonomy" id="1176255"/>
    <lineage>
        <taxon>Bacteria</taxon>
        <taxon>Bacillati</taxon>
        <taxon>Bacillota</taxon>
        <taxon>Bacilli</taxon>
        <taxon>Bacillales</taxon>
        <taxon>Caryophanaceae</taxon>
        <taxon>Planococcus</taxon>
    </lineage>
</organism>
<name>A0ABV9MAQ2_9BACL</name>
<evidence type="ECO:0000256" key="1">
    <source>
        <dbReference type="SAM" id="MobiDB-lite"/>
    </source>
</evidence>
<feature type="region of interest" description="Disordered" evidence="1">
    <location>
        <begin position="41"/>
        <end position="72"/>
    </location>
</feature>
<dbReference type="EMBL" id="JBHSGL010000005">
    <property type="protein sequence ID" value="MFC4712253.1"/>
    <property type="molecule type" value="Genomic_DNA"/>
</dbReference>
<dbReference type="Proteomes" id="UP001595932">
    <property type="component" value="Unassembled WGS sequence"/>
</dbReference>
<sequence length="72" mass="8258">MRTEYKPGDKLSVKGEVLKVKNGSPTLILIDGVCYRKDVAATEKERNRHKLTPKERTHRLQQMGRLPKGAER</sequence>
<keyword evidence="3" id="KW-1185">Reference proteome</keyword>
<proteinExistence type="predicted"/>